<gene>
    <name evidence="2" type="ORF">SAMN05216582_11219</name>
</gene>
<dbReference type="AlphaFoldDB" id="A0A1M6UEG0"/>
<proteinExistence type="predicted"/>
<dbReference type="Proteomes" id="UP000184263">
    <property type="component" value="Unassembled WGS sequence"/>
</dbReference>
<dbReference type="EMBL" id="FRBC01000012">
    <property type="protein sequence ID" value="SHK67560.1"/>
    <property type="molecule type" value="Genomic_DNA"/>
</dbReference>
<evidence type="ECO:0000313" key="2">
    <source>
        <dbReference type="EMBL" id="SHK67560.1"/>
    </source>
</evidence>
<feature type="transmembrane region" description="Helical" evidence="1">
    <location>
        <begin position="46"/>
        <end position="62"/>
    </location>
</feature>
<evidence type="ECO:0000256" key="1">
    <source>
        <dbReference type="SAM" id="Phobius"/>
    </source>
</evidence>
<dbReference type="RefSeq" id="WP_081371903.1">
    <property type="nucleotide sequence ID" value="NZ_FRBC01000012.1"/>
</dbReference>
<evidence type="ECO:0000313" key="3">
    <source>
        <dbReference type="Proteomes" id="UP000184263"/>
    </source>
</evidence>
<organism evidence="2 3">
    <name type="scientific">Selenomonas ruminantium</name>
    <dbReference type="NCBI Taxonomy" id="971"/>
    <lineage>
        <taxon>Bacteria</taxon>
        <taxon>Bacillati</taxon>
        <taxon>Bacillota</taxon>
        <taxon>Negativicutes</taxon>
        <taxon>Selenomonadales</taxon>
        <taxon>Selenomonadaceae</taxon>
        <taxon>Selenomonas</taxon>
    </lineage>
</organism>
<keyword evidence="1" id="KW-1133">Transmembrane helix</keyword>
<name>A0A1M6UEG0_SELRU</name>
<sequence length="68" mass="7343">MRLFSIAPAAQALPVGGESATATIAVTGKVMNITGAENNLITWRDFSIYLVNLMLAVLWAIIEMEMAM</sequence>
<keyword evidence="1" id="KW-0812">Transmembrane</keyword>
<accession>A0A1M6UEG0</accession>
<reference evidence="2 3" key="1">
    <citation type="submission" date="2016-11" db="EMBL/GenBank/DDBJ databases">
        <authorList>
            <person name="Jaros S."/>
            <person name="Januszkiewicz K."/>
            <person name="Wedrychowicz H."/>
        </authorList>
    </citation>
    <scope>NUCLEOTIDE SEQUENCE [LARGE SCALE GENOMIC DNA]</scope>
    <source>
        <strain evidence="2 3">HD4</strain>
    </source>
</reference>
<protein>
    <submittedName>
        <fullName evidence="2">Uncharacterized protein</fullName>
    </submittedName>
</protein>
<keyword evidence="1" id="KW-0472">Membrane</keyword>